<protein>
    <submittedName>
        <fullName evidence="1">Uncharacterized protein</fullName>
    </submittedName>
</protein>
<evidence type="ECO:0000313" key="2">
    <source>
        <dbReference type="Proteomes" id="UP000229970"/>
    </source>
</evidence>
<dbReference type="EMBL" id="MEIP01000014">
    <property type="protein sequence ID" value="PIT47786.1"/>
    <property type="molecule type" value="Genomic_DNA"/>
</dbReference>
<comment type="caution">
    <text evidence="1">The sequence shown here is derived from an EMBL/GenBank/DDBJ whole genome shotgun (WGS) entry which is preliminary data.</text>
</comment>
<dbReference type="AlphaFoldDB" id="A0A2N9XHI1"/>
<sequence>MASKLLIINNNLIDINTINLLEMLNFSGILNTLTEIWCYCIAEIRQQAHAISPHHANTIKK</sequence>
<evidence type="ECO:0000313" key="1">
    <source>
        <dbReference type="EMBL" id="PIT47786.1"/>
    </source>
</evidence>
<name>A0A2N9XHI1_9NEIS</name>
<dbReference type="Proteomes" id="UP000229970">
    <property type="component" value="Unassembled WGS sequence"/>
</dbReference>
<reference evidence="1 2" key="1">
    <citation type="journal article" date="2017" name="MBio">
        <title>Type VI secretion-mediated competition in the bee gut microbiome.</title>
        <authorList>
            <person name="Steele M.I."/>
            <person name="Kwong W.K."/>
            <person name="Powell J.E."/>
            <person name="Whiteley M."/>
            <person name="Moran N.A."/>
        </authorList>
    </citation>
    <scope>NUCLEOTIDE SEQUENCE [LARGE SCALE GENOMIC DNA]</scope>
    <source>
        <strain evidence="1 2">Ruf1-X</strain>
    </source>
</reference>
<organism evidence="1 2">
    <name type="scientific">Snodgrassella alvi</name>
    <dbReference type="NCBI Taxonomy" id="1196083"/>
    <lineage>
        <taxon>Bacteria</taxon>
        <taxon>Pseudomonadati</taxon>
        <taxon>Pseudomonadota</taxon>
        <taxon>Betaproteobacteria</taxon>
        <taxon>Neisseriales</taxon>
        <taxon>Neisseriaceae</taxon>
        <taxon>Snodgrassella</taxon>
    </lineage>
</organism>
<gene>
    <name evidence="1" type="ORF">BHC46_05735</name>
</gene>
<accession>A0A2N9XHI1</accession>
<proteinExistence type="predicted"/>